<evidence type="ECO:0000313" key="3">
    <source>
        <dbReference type="Proteomes" id="UP000054477"/>
    </source>
</evidence>
<dbReference type="AlphaFoldDB" id="A0A0C9XRM6"/>
<reference evidence="3" key="2">
    <citation type="submission" date="2015-01" db="EMBL/GenBank/DDBJ databases">
        <title>Evolutionary Origins and Diversification of the Mycorrhizal Mutualists.</title>
        <authorList>
            <consortium name="DOE Joint Genome Institute"/>
            <consortium name="Mycorrhizal Genomics Consortium"/>
            <person name="Kohler A."/>
            <person name="Kuo A."/>
            <person name="Nagy L.G."/>
            <person name="Floudas D."/>
            <person name="Copeland A."/>
            <person name="Barry K.W."/>
            <person name="Cichocki N."/>
            <person name="Veneault-Fourrey C."/>
            <person name="LaButti K."/>
            <person name="Lindquist E.A."/>
            <person name="Lipzen A."/>
            <person name="Lundell T."/>
            <person name="Morin E."/>
            <person name="Murat C."/>
            <person name="Riley R."/>
            <person name="Ohm R."/>
            <person name="Sun H."/>
            <person name="Tunlid A."/>
            <person name="Henrissat B."/>
            <person name="Grigoriev I.V."/>
            <person name="Hibbett D.S."/>
            <person name="Martin F."/>
        </authorList>
    </citation>
    <scope>NUCLEOTIDE SEQUENCE [LARGE SCALE GENOMIC DNA]</scope>
    <source>
        <strain evidence="3">LaAM-08-1</strain>
    </source>
</reference>
<dbReference type="EMBL" id="KN838571">
    <property type="protein sequence ID" value="KIK04339.1"/>
    <property type="molecule type" value="Genomic_DNA"/>
</dbReference>
<dbReference type="Proteomes" id="UP000054477">
    <property type="component" value="Unassembled WGS sequence"/>
</dbReference>
<keyword evidence="3" id="KW-1185">Reference proteome</keyword>
<reference evidence="2 3" key="1">
    <citation type="submission" date="2014-04" db="EMBL/GenBank/DDBJ databases">
        <authorList>
            <consortium name="DOE Joint Genome Institute"/>
            <person name="Kuo A."/>
            <person name="Kohler A."/>
            <person name="Nagy L.G."/>
            <person name="Floudas D."/>
            <person name="Copeland A."/>
            <person name="Barry K.W."/>
            <person name="Cichocki N."/>
            <person name="Veneault-Fourrey C."/>
            <person name="LaButti K."/>
            <person name="Lindquist E.A."/>
            <person name="Lipzen A."/>
            <person name="Lundell T."/>
            <person name="Morin E."/>
            <person name="Murat C."/>
            <person name="Sun H."/>
            <person name="Tunlid A."/>
            <person name="Henrissat B."/>
            <person name="Grigoriev I.V."/>
            <person name="Hibbett D.S."/>
            <person name="Martin F."/>
            <person name="Nordberg H.P."/>
            <person name="Cantor M.N."/>
            <person name="Hua S.X."/>
        </authorList>
    </citation>
    <scope>NUCLEOTIDE SEQUENCE [LARGE SCALE GENOMIC DNA]</scope>
    <source>
        <strain evidence="2 3">LaAM-08-1</strain>
    </source>
</reference>
<accession>A0A0C9XRM6</accession>
<evidence type="ECO:0000313" key="2">
    <source>
        <dbReference type="EMBL" id="KIK04339.1"/>
    </source>
</evidence>
<sequence length="681" mass="73976">MARTTRSTTSTHQQQQRQDQQRKRKRTDDQYDENYIATKHLRTDDDTLNDFNIHPEHALQILTVLELEDNQGLLDRVFDSHSLRSLLNTPSPLSFIRDAVHNLFPISSLPRARPSAAAEQQLHFCNLALSLLDRISTSTPLHIQSILSSKDPLPPSSTTPTRKYALLQHLPAGDCWSSLDAPPSSQSNISLKDLPTGHAELVAILPSSLNANLDTPQSLASLSSKPLGYKKSLPLQRRVTAGSFLDYGTYASFAPSFDHDCELIGRRQLGEVLYRQEQRRVVTAGARRESLQGRGAIQEVEEDLAVVSEPPKGMDTDLNALLPREEVDAIKAAMNSLELENSIQQLLERNRLALNRLEELQILRLTEGSNSAEEGSEEWETAQCILDSLTALSSLRPRSSEPNVPSLVPPSPILRKLHRTLALEPSPGWHGTLPTGRTTALRDDSTVKVKASAVGPTVPTTSGPVPITATPVTANQPPPAASYQGYPYTYAANSQQAQQGYRAQGAATTYTSYKPAQAPAFFQGYAPPGTQQQQSYYNQQSYVGTSNQQPYGPGATTQQPYNYQSWFTPSQYPSQTTSGRGTPQPTVATPTTYGTFFNPATNPVANNGTPPPAVRTPAVANTVASNKIAAQQPITATASWIATPQAAAPTLPSHLRSDTSSPAVGYLGGYQVQPPPATPAQ</sequence>
<proteinExistence type="predicted"/>
<dbReference type="STRING" id="1095629.A0A0C9XRM6"/>
<dbReference type="OrthoDB" id="21648at2759"/>
<organism evidence="2 3">
    <name type="scientific">Laccaria amethystina LaAM-08-1</name>
    <dbReference type="NCBI Taxonomy" id="1095629"/>
    <lineage>
        <taxon>Eukaryota</taxon>
        <taxon>Fungi</taxon>
        <taxon>Dikarya</taxon>
        <taxon>Basidiomycota</taxon>
        <taxon>Agaricomycotina</taxon>
        <taxon>Agaricomycetes</taxon>
        <taxon>Agaricomycetidae</taxon>
        <taxon>Agaricales</taxon>
        <taxon>Agaricineae</taxon>
        <taxon>Hydnangiaceae</taxon>
        <taxon>Laccaria</taxon>
    </lineage>
</organism>
<feature type="compositionally biased region" description="Low complexity" evidence="1">
    <location>
        <begin position="1"/>
        <end position="18"/>
    </location>
</feature>
<feature type="region of interest" description="Disordered" evidence="1">
    <location>
        <begin position="650"/>
        <end position="681"/>
    </location>
</feature>
<protein>
    <submittedName>
        <fullName evidence="2">Uncharacterized protein</fullName>
    </submittedName>
</protein>
<dbReference type="HOGENOM" id="CLU_022554_0_0_1"/>
<evidence type="ECO:0000256" key="1">
    <source>
        <dbReference type="SAM" id="MobiDB-lite"/>
    </source>
</evidence>
<name>A0A0C9XRM6_9AGAR</name>
<feature type="region of interest" description="Disordered" evidence="1">
    <location>
        <begin position="1"/>
        <end position="33"/>
    </location>
</feature>
<gene>
    <name evidence="2" type="ORF">K443DRAFT_93345</name>
</gene>